<evidence type="ECO:0000256" key="1">
    <source>
        <dbReference type="SAM" id="Phobius"/>
    </source>
</evidence>
<keyword evidence="1" id="KW-1133">Transmembrane helix</keyword>
<dbReference type="AlphaFoldDB" id="A0A1A8WNS4"/>
<feature type="transmembrane region" description="Helical" evidence="1">
    <location>
        <begin position="253"/>
        <end position="272"/>
    </location>
</feature>
<reference evidence="3" key="1">
    <citation type="submission" date="2016-05" db="EMBL/GenBank/DDBJ databases">
        <authorList>
            <person name="Naeem Raeece"/>
        </authorList>
    </citation>
    <scope>NUCLEOTIDE SEQUENCE [LARGE SCALE GENOMIC DNA]</scope>
</reference>
<name>A0A1A8WNS4_PLAOA</name>
<sequence length="323" mass="37754">MHSSPNEKEEDYSFFEGASDYAEKASKAENDKIPSKYNSGCDLFLNDVEPSKVELVDYCKKFKYFFDLISSKRKLGQRDHDKNAYKYLNYWINYLLNKNSSKSSISVQNFYKNLKVYDKNFDNENILKDKIYDINNDALQYMNILNNLYTYYEKIYSKITDSSVTDHQSSCSDDNQNCINKYEEVILNCPDNGINTTFCAALSNFKKKYEELQGLIVKPNECSKVVLKKLPTYSEVKNKYGTTSQKWNGENSGIITMFPTFWGIIIIIFLTYKLKLLGTLTHPLLKKFKLVWHNNHVEENPSFTYSSETDYTNMQDSHYNIGY</sequence>
<keyword evidence="1" id="KW-0812">Transmembrane</keyword>
<dbReference type="Proteomes" id="UP000078560">
    <property type="component" value="Unassembled WGS sequence"/>
</dbReference>
<evidence type="ECO:0000313" key="3">
    <source>
        <dbReference type="Proteomes" id="UP000078560"/>
    </source>
</evidence>
<dbReference type="EMBL" id="FLQU01001436">
    <property type="protein sequence ID" value="SBS92980.1"/>
    <property type="molecule type" value="Genomic_DNA"/>
</dbReference>
<evidence type="ECO:0000313" key="2">
    <source>
        <dbReference type="EMBL" id="SBS92980.1"/>
    </source>
</evidence>
<gene>
    <name evidence="2" type="ORF">POVCU2_0078060</name>
</gene>
<organism evidence="2 3">
    <name type="scientific">Plasmodium ovale curtisi</name>
    <dbReference type="NCBI Taxonomy" id="864141"/>
    <lineage>
        <taxon>Eukaryota</taxon>
        <taxon>Sar</taxon>
        <taxon>Alveolata</taxon>
        <taxon>Apicomplexa</taxon>
        <taxon>Aconoidasida</taxon>
        <taxon>Haemosporida</taxon>
        <taxon>Plasmodiidae</taxon>
        <taxon>Plasmodium</taxon>
        <taxon>Plasmodium (Plasmodium)</taxon>
    </lineage>
</organism>
<protein>
    <submittedName>
        <fullName evidence="2">PIR Superfamily Protein</fullName>
    </submittedName>
</protein>
<keyword evidence="1" id="KW-0472">Membrane</keyword>
<proteinExistence type="predicted"/>
<accession>A0A1A8WNS4</accession>